<evidence type="ECO:0000313" key="7">
    <source>
        <dbReference type="Proteomes" id="UP000245535"/>
    </source>
</evidence>
<keyword evidence="3" id="KW-0560">Oxidoreductase</keyword>
<evidence type="ECO:0000256" key="3">
    <source>
        <dbReference type="ARBA" id="ARBA00023002"/>
    </source>
</evidence>
<dbReference type="GO" id="GO:0046872">
    <property type="term" value="F:metal ion binding"/>
    <property type="evidence" value="ECO:0007669"/>
    <property type="project" value="UniProtKB-KW"/>
</dbReference>
<keyword evidence="7" id="KW-1185">Reference proteome</keyword>
<evidence type="ECO:0000256" key="5">
    <source>
        <dbReference type="ARBA" id="ARBA00023014"/>
    </source>
</evidence>
<reference evidence="6 7" key="1">
    <citation type="submission" date="2018-03" db="EMBL/GenBank/DDBJ databases">
        <title>Genomic Encyclopedia of Archaeal and Bacterial Type Strains, Phase II (KMG-II): from individual species to whole genera.</title>
        <authorList>
            <person name="Goeker M."/>
        </authorList>
    </citation>
    <scope>NUCLEOTIDE SEQUENCE [LARGE SCALE GENOMIC DNA]</scope>
    <source>
        <strain evidence="6 7">DSM 28229</strain>
    </source>
</reference>
<dbReference type="EMBL" id="QGDO01000001">
    <property type="protein sequence ID" value="PWJ43814.1"/>
    <property type="molecule type" value="Genomic_DNA"/>
</dbReference>
<dbReference type="Pfam" id="PF12831">
    <property type="entry name" value="FAD_oxidored"/>
    <property type="match status" value="1"/>
</dbReference>
<evidence type="ECO:0000313" key="6">
    <source>
        <dbReference type="EMBL" id="PWJ43814.1"/>
    </source>
</evidence>
<name>A0A315ZGE3_SEDFL</name>
<dbReference type="AlphaFoldDB" id="A0A315ZGE3"/>
<dbReference type="Proteomes" id="UP000245535">
    <property type="component" value="Unassembled WGS sequence"/>
</dbReference>
<evidence type="ECO:0000256" key="2">
    <source>
        <dbReference type="ARBA" id="ARBA00022723"/>
    </source>
</evidence>
<proteinExistence type="predicted"/>
<protein>
    <submittedName>
        <fullName evidence="6">FAD dependent oxidoreductase</fullName>
    </submittedName>
</protein>
<evidence type="ECO:0000256" key="1">
    <source>
        <dbReference type="ARBA" id="ARBA00022485"/>
    </source>
</evidence>
<evidence type="ECO:0000256" key="4">
    <source>
        <dbReference type="ARBA" id="ARBA00023004"/>
    </source>
</evidence>
<dbReference type="RefSeq" id="WP_109615350.1">
    <property type="nucleotide sequence ID" value="NZ_QGDO01000001.1"/>
</dbReference>
<dbReference type="Gene3D" id="3.50.50.60">
    <property type="entry name" value="FAD/NAD(P)-binding domain"/>
    <property type="match status" value="1"/>
</dbReference>
<dbReference type="GO" id="GO:0051539">
    <property type="term" value="F:4 iron, 4 sulfur cluster binding"/>
    <property type="evidence" value="ECO:0007669"/>
    <property type="project" value="UniProtKB-KW"/>
</dbReference>
<dbReference type="SUPFAM" id="SSF51905">
    <property type="entry name" value="FAD/NAD(P)-binding domain"/>
    <property type="match status" value="1"/>
</dbReference>
<accession>A0A315ZGE3</accession>
<dbReference type="PANTHER" id="PTHR43498">
    <property type="entry name" value="FERREDOXIN:COB-COM HETERODISULFIDE REDUCTASE SUBUNIT A"/>
    <property type="match status" value="1"/>
</dbReference>
<organism evidence="6 7">
    <name type="scientific">Sediminitomix flava</name>
    <dbReference type="NCBI Taxonomy" id="379075"/>
    <lineage>
        <taxon>Bacteria</taxon>
        <taxon>Pseudomonadati</taxon>
        <taxon>Bacteroidota</taxon>
        <taxon>Cytophagia</taxon>
        <taxon>Cytophagales</taxon>
        <taxon>Flammeovirgaceae</taxon>
        <taxon>Sediminitomix</taxon>
    </lineage>
</organism>
<dbReference type="InterPro" id="IPR039650">
    <property type="entry name" value="HdrA-like"/>
</dbReference>
<gene>
    <name evidence="6" type="ORF">BC781_101160</name>
</gene>
<keyword evidence="2" id="KW-0479">Metal-binding</keyword>
<comment type="caution">
    <text evidence="6">The sequence shown here is derived from an EMBL/GenBank/DDBJ whole genome shotgun (WGS) entry which is preliminary data.</text>
</comment>
<dbReference type="InterPro" id="IPR036188">
    <property type="entry name" value="FAD/NAD-bd_sf"/>
</dbReference>
<keyword evidence="5" id="KW-0411">Iron-sulfur</keyword>
<dbReference type="OrthoDB" id="9777740at2"/>
<dbReference type="PANTHER" id="PTHR43498:SF1">
    <property type="entry name" value="COB--COM HETERODISULFIDE REDUCTASE IRON-SULFUR SUBUNIT A"/>
    <property type="match status" value="1"/>
</dbReference>
<dbReference type="GO" id="GO:0016491">
    <property type="term" value="F:oxidoreductase activity"/>
    <property type="evidence" value="ECO:0007669"/>
    <property type="project" value="UniProtKB-KW"/>
</dbReference>
<keyword evidence="1" id="KW-0004">4Fe-4S</keyword>
<keyword evidence="4" id="KW-0408">Iron</keyword>
<sequence>MTEIEKKSYDVVVAGAGIAGIGAAVKAGRMGVKTLLIERYGFVGGMSTAGMVSPFMKHDIDGDQLVKGVFQDIEDRMISQGGMIDNGFYAANFRIATLELLEEANVDILLHAEPLTVEVENKRLQSIDVLVDGLVQRIEANTFIDTTGDAQLLYLGNLPWVKGDEKTGKTQAMTLFFRMAGIDMKKAFEWAKQNPQDFLAWNDFVYEEGKIASIAGWTAHVKKGIQQGKLPKGLEYVFFTTLPEDGEGSFNCSNILGLDASNADDLTKAEVIGREQVDAICRMLQDEVEGFENAYLLETAVQVGVRETRRALGDYEVTGDDIAGGTKFEDKIARGCYGIDIHGQEDEESRMEDLPEGHYYDVPFRSLLVSEVENVMVAGRCISSTREGHSALRIMPTACATGEACGTAAALSAIETKNLRDISITKIQEEVSYNI</sequence>